<reference evidence="3 4" key="1">
    <citation type="submission" date="2020-03" db="EMBL/GenBank/DDBJ databases">
        <title>Roseomonas selenitidurans sp. nov. isolated from soil.</title>
        <authorList>
            <person name="Liu H."/>
        </authorList>
    </citation>
    <scope>NUCLEOTIDE SEQUENCE [LARGE SCALE GENOMIC DNA]</scope>
    <source>
        <strain evidence="3 4">JCM 15073</strain>
    </source>
</reference>
<comment type="caution">
    <text evidence="3">The sequence shown here is derived from an EMBL/GenBank/DDBJ whole genome shotgun (WGS) entry which is preliminary data.</text>
</comment>
<dbReference type="InterPro" id="IPR037185">
    <property type="entry name" value="EmrE-like"/>
</dbReference>
<name>A0ABX1F3Q2_9PROT</name>
<dbReference type="InterPro" id="IPR000620">
    <property type="entry name" value="EamA_dom"/>
</dbReference>
<dbReference type="PANTHER" id="PTHR22911:SF103">
    <property type="entry name" value="BLR2811 PROTEIN"/>
    <property type="match status" value="1"/>
</dbReference>
<feature type="transmembrane region" description="Helical" evidence="1">
    <location>
        <begin position="202"/>
        <end position="220"/>
    </location>
</feature>
<gene>
    <name evidence="3" type="ORF">HB662_19510</name>
</gene>
<feature type="transmembrane region" description="Helical" evidence="1">
    <location>
        <begin position="29"/>
        <end position="49"/>
    </location>
</feature>
<keyword evidence="1" id="KW-1133">Transmembrane helix</keyword>
<dbReference type="EMBL" id="JAAVTX010000005">
    <property type="protein sequence ID" value="NKE46977.1"/>
    <property type="molecule type" value="Genomic_DNA"/>
</dbReference>
<sequence length="324" mass="35044">MRGIAIIVAGYTVISAADAAVKWALPEVGVAVAMIWRGVFGMLAIALLVRGRGLAPVRKPLLALRSLLHCVVTVAFYMAWFNAFPLGASYAVNAAAPLIMTLLAIPLLGEKVGWRRWTSTCVGFAGVMIILQPGGELWRWEAAMLLAGAATLGLTRIWTRVLAATDTPQTIAFWLLAAHVPVGFLLLPVFPPLGPLVPRWDIFLCLAFLGMANGFAHLLFSRAFAIAPVSALAPYEYTTLLWGGVLGFLIWAEVPAWNTVAGAVVVIAAGLYNLHREQVRRREDRAAMVREDRAAMVREDRAVKVREDRAAAGRGDRAAAEGPR</sequence>
<feature type="transmembrane region" description="Helical" evidence="1">
    <location>
        <begin position="117"/>
        <end position="134"/>
    </location>
</feature>
<keyword evidence="4" id="KW-1185">Reference proteome</keyword>
<feature type="domain" description="EamA" evidence="2">
    <location>
        <begin position="2"/>
        <end position="131"/>
    </location>
</feature>
<proteinExistence type="predicted"/>
<dbReference type="SUPFAM" id="SSF103481">
    <property type="entry name" value="Multidrug resistance efflux transporter EmrE"/>
    <property type="match status" value="2"/>
</dbReference>
<accession>A0ABX1F3Q2</accession>
<protein>
    <submittedName>
        <fullName evidence="3">DMT family transporter</fullName>
    </submittedName>
</protein>
<feature type="transmembrane region" description="Helical" evidence="1">
    <location>
        <begin position="140"/>
        <end position="159"/>
    </location>
</feature>
<dbReference type="Pfam" id="PF00892">
    <property type="entry name" value="EamA"/>
    <property type="match status" value="2"/>
</dbReference>
<keyword evidence="1" id="KW-0472">Membrane</keyword>
<feature type="transmembrane region" description="Helical" evidence="1">
    <location>
        <begin position="232"/>
        <end position="251"/>
    </location>
</feature>
<feature type="domain" description="EamA" evidence="2">
    <location>
        <begin position="141"/>
        <end position="269"/>
    </location>
</feature>
<feature type="transmembrane region" description="Helical" evidence="1">
    <location>
        <begin position="61"/>
        <end position="81"/>
    </location>
</feature>
<feature type="transmembrane region" description="Helical" evidence="1">
    <location>
        <begin position="87"/>
        <end position="105"/>
    </location>
</feature>
<feature type="transmembrane region" description="Helical" evidence="1">
    <location>
        <begin position="171"/>
        <end position="190"/>
    </location>
</feature>
<keyword evidence="1" id="KW-0812">Transmembrane</keyword>
<feature type="transmembrane region" description="Helical" evidence="1">
    <location>
        <begin position="257"/>
        <end position="275"/>
    </location>
</feature>
<dbReference type="Gene3D" id="1.10.3730.20">
    <property type="match status" value="1"/>
</dbReference>
<dbReference type="PANTHER" id="PTHR22911">
    <property type="entry name" value="ACYL-MALONYL CONDENSING ENZYME-RELATED"/>
    <property type="match status" value="1"/>
</dbReference>
<evidence type="ECO:0000256" key="1">
    <source>
        <dbReference type="SAM" id="Phobius"/>
    </source>
</evidence>
<dbReference type="Proteomes" id="UP000765160">
    <property type="component" value="Unassembled WGS sequence"/>
</dbReference>
<evidence type="ECO:0000259" key="2">
    <source>
        <dbReference type="Pfam" id="PF00892"/>
    </source>
</evidence>
<evidence type="ECO:0000313" key="4">
    <source>
        <dbReference type="Proteomes" id="UP000765160"/>
    </source>
</evidence>
<organism evidence="3 4">
    <name type="scientific">Falsiroseomonas frigidaquae</name>
    <dbReference type="NCBI Taxonomy" id="487318"/>
    <lineage>
        <taxon>Bacteria</taxon>
        <taxon>Pseudomonadati</taxon>
        <taxon>Pseudomonadota</taxon>
        <taxon>Alphaproteobacteria</taxon>
        <taxon>Acetobacterales</taxon>
        <taxon>Roseomonadaceae</taxon>
        <taxon>Falsiroseomonas</taxon>
    </lineage>
</organism>
<evidence type="ECO:0000313" key="3">
    <source>
        <dbReference type="EMBL" id="NKE46977.1"/>
    </source>
</evidence>